<keyword evidence="3" id="KW-0413">Isomerase</keyword>
<dbReference type="PANTHER" id="PTHR21600:SF87">
    <property type="entry name" value="RNA PSEUDOURIDYLATE SYNTHASE DOMAIN-CONTAINING PROTEIN 1"/>
    <property type="match status" value="1"/>
</dbReference>
<dbReference type="PANTHER" id="PTHR21600">
    <property type="entry name" value="MITOCHONDRIAL RNA PSEUDOURIDINE SYNTHASE"/>
    <property type="match status" value="1"/>
</dbReference>
<dbReference type="Gene3D" id="3.30.2350.10">
    <property type="entry name" value="Pseudouridine synthase"/>
    <property type="match status" value="1"/>
</dbReference>
<evidence type="ECO:0000313" key="5">
    <source>
        <dbReference type="EMBL" id="SHH87068.1"/>
    </source>
</evidence>
<dbReference type="InterPro" id="IPR006145">
    <property type="entry name" value="PsdUridine_synth_RsuA/RluA"/>
</dbReference>
<dbReference type="GO" id="GO:0003723">
    <property type="term" value="F:RNA binding"/>
    <property type="evidence" value="ECO:0007669"/>
    <property type="project" value="InterPro"/>
</dbReference>
<evidence type="ECO:0000256" key="1">
    <source>
        <dbReference type="ARBA" id="ARBA00010876"/>
    </source>
</evidence>
<dbReference type="AlphaFoldDB" id="A0A1M5WI47"/>
<dbReference type="NCBIfam" id="TIGR00005">
    <property type="entry name" value="rluA_subfam"/>
    <property type="match status" value="1"/>
</dbReference>
<dbReference type="EMBL" id="FQXQ01000005">
    <property type="protein sequence ID" value="SHH87068.1"/>
    <property type="molecule type" value="Genomic_DNA"/>
</dbReference>
<reference evidence="6" key="1">
    <citation type="submission" date="2016-11" db="EMBL/GenBank/DDBJ databases">
        <authorList>
            <person name="Varghese N."/>
            <person name="Submissions S."/>
        </authorList>
    </citation>
    <scope>NUCLEOTIDE SEQUENCE [LARGE SCALE GENOMIC DNA]</scope>
    <source>
        <strain evidence="6">DSM 100572</strain>
    </source>
</reference>
<evidence type="ECO:0000256" key="3">
    <source>
        <dbReference type="RuleBase" id="RU362028"/>
    </source>
</evidence>
<dbReference type="PROSITE" id="PS01129">
    <property type="entry name" value="PSI_RLU"/>
    <property type="match status" value="1"/>
</dbReference>
<name>A0A1M5WI47_9FLAO</name>
<dbReference type="InterPro" id="IPR006224">
    <property type="entry name" value="PsdUridine_synth_RluA-like_CS"/>
</dbReference>
<accession>A0A1M5WI47</accession>
<proteinExistence type="inferred from homology"/>
<dbReference type="InterPro" id="IPR006225">
    <property type="entry name" value="PsdUridine_synth_RluC/D"/>
</dbReference>
<keyword evidence="6" id="KW-1185">Reference proteome</keyword>
<comment type="function">
    <text evidence="3">Responsible for synthesis of pseudouridine from uracil.</text>
</comment>
<sequence>MTNVISIFYFNQQIKAVTEPLPGSIAYATQYKLPVKKKYEGLNIIDFFLELVPRSNREIWITKIKNQTLFINGKPATENTIVKGGDITQHTSEPKVEPWVNTKIELLFSDEDIIIINKPAPLPMHPSGRFNKNSLTEILKLAFPEEDLKIIHRLDANTTGIVILARNKKIVKSIGEQFESKSTQKTYLAMVEGIATEDYFNTNTKIGIQKTAGGGRESNDDGIDAYTEFKVLERFPSNNTTLLEVKPHTGRTNQIRLHLASLNHPIVGDHGYKDINYFKKNPLTYTSDCLFLHAWKLKFYHNNKSFAIEAPIPEKFLN</sequence>
<dbReference type="InterPro" id="IPR050188">
    <property type="entry name" value="RluA_PseudoU_synthase"/>
</dbReference>
<comment type="similarity">
    <text evidence="1 3">Belongs to the pseudouridine synthase RluA family.</text>
</comment>
<dbReference type="SUPFAM" id="SSF55120">
    <property type="entry name" value="Pseudouridine synthase"/>
    <property type="match status" value="1"/>
</dbReference>
<evidence type="ECO:0000256" key="2">
    <source>
        <dbReference type="PIRSR" id="PIRSR606225-1"/>
    </source>
</evidence>
<protein>
    <recommendedName>
        <fullName evidence="3">Pseudouridine synthase</fullName>
        <ecNumber evidence="3">5.4.99.-</ecNumber>
    </recommendedName>
</protein>
<feature type="domain" description="Pseudouridine synthase RsuA/RluA-like" evidence="4">
    <location>
        <begin position="112"/>
        <end position="261"/>
    </location>
</feature>
<dbReference type="RefSeq" id="WP_073121951.1">
    <property type="nucleotide sequence ID" value="NZ_BMEN01000006.1"/>
</dbReference>
<gene>
    <name evidence="5" type="ORF">SAMN05444281_2446</name>
</gene>
<dbReference type="OrthoDB" id="9807829at2"/>
<dbReference type="GO" id="GO:0009982">
    <property type="term" value="F:pseudouridine synthase activity"/>
    <property type="evidence" value="ECO:0007669"/>
    <property type="project" value="InterPro"/>
</dbReference>
<dbReference type="InterPro" id="IPR020103">
    <property type="entry name" value="PsdUridine_synth_cat_dom_sf"/>
</dbReference>
<evidence type="ECO:0000313" key="6">
    <source>
        <dbReference type="Proteomes" id="UP000184109"/>
    </source>
</evidence>
<dbReference type="Pfam" id="PF00849">
    <property type="entry name" value="PseudoU_synth_2"/>
    <property type="match status" value="1"/>
</dbReference>
<evidence type="ECO:0000259" key="4">
    <source>
        <dbReference type="Pfam" id="PF00849"/>
    </source>
</evidence>
<comment type="catalytic activity">
    <reaction evidence="3">
        <text>a uridine in RNA = a pseudouridine in RNA</text>
        <dbReference type="Rhea" id="RHEA:48348"/>
        <dbReference type="Rhea" id="RHEA-COMP:12068"/>
        <dbReference type="Rhea" id="RHEA-COMP:12069"/>
        <dbReference type="ChEBI" id="CHEBI:65314"/>
        <dbReference type="ChEBI" id="CHEBI:65315"/>
    </reaction>
</comment>
<feature type="active site" evidence="2">
    <location>
        <position position="155"/>
    </location>
</feature>
<dbReference type="GO" id="GO:0000455">
    <property type="term" value="P:enzyme-directed rRNA pseudouridine synthesis"/>
    <property type="evidence" value="ECO:0007669"/>
    <property type="project" value="TreeGrafter"/>
</dbReference>
<dbReference type="GO" id="GO:0140098">
    <property type="term" value="F:catalytic activity, acting on RNA"/>
    <property type="evidence" value="ECO:0007669"/>
    <property type="project" value="UniProtKB-ARBA"/>
</dbReference>
<dbReference type="STRING" id="1195760.SAMN05444281_2446"/>
<dbReference type="Proteomes" id="UP000184109">
    <property type="component" value="Unassembled WGS sequence"/>
</dbReference>
<dbReference type="EC" id="5.4.99.-" evidence="3"/>
<organism evidence="5 6">
    <name type="scientific">Wenyingzhuangia marina</name>
    <dbReference type="NCBI Taxonomy" id="1195760"/>
    <lineage>
        <taxon>Bacteria</taxon>
        <taxon>Pseudomonadati</taxon>
        <taxon>Bacteroidota</taxon>
        <taxon>Flavobacteriia</taxon>
        <taxon>Flavobacteriales</taxon>
        <taxon>Flavobacteriaceae</taxon>
        <taxon>Wenyingzhuangia</taxon>
    </lineage>
</organism>